<accession>A0A5C6UBI7</accession>
<dbReference type="OrthoDB" id="7477648at2"/>
<sequence>MTEATDDTLRAVTDRVIELEEELEASGVATIDGSELEWSRAALHKWVDEMIGVVVSPGLGRVTVVHPGGRRSSIASSTLPYAMSRPLR</sequence>
<keyword evidence="2" id="KW-1185">Reference proteome</keyword>
<evidence type="ECO:0000313" key="2">
    <source>
        <dbReference type="Proteomes" id="UP000321250"/>
    </source>
</evidence>
<evidence type="ECO:0000313" key="1">
    <source>
        <dbReference type="EMBL" id="TXC70217.1"/>
    </source>
</evidence>
<reference evidence="1 2" key="1">
    <citation type="journal article" date="2013" name="Antonie Van Leeuwenhoek">
        <title>Sphingomonas ginsenosidivorax sp. nov., with the ability to transform ginsenosides.</title>
        <authorList>
            <person name="Jin X.F."/>
            <person name="Kim J.K."/>
            <person name="Liu Q.M."/>
            <person name="Kang M.S."/>
            <person name="He D."/>
            <person name="Jin F.X."/>
            <person name="Kim S.C."/>
            <person name="Im W.T."/>
        </authorList>
    </citation>
    <scope>NUCLEOTIDE SEQUENCE [LARGE SCALE GENOMIC DNA]</scope>
    <source>
        <strain evidence="1 2">KHI67</strain>
    </source>
</reference>
<dbReference type="EMBL" id="VOQR01000001">
    <property type="protein sequence ID" value="TXC70217.1"/>
    <property type="molecule type" value="Genomic_DNA"/>
</dbReference>
<dbReference type="RefSeq" id="WP_147080204.1">
    <property type="nucleotide sequence ID" value="NZ_VOQR01000001.1"/>
</dbReference>
<comment type="caution">
    <text evidence="1">The sequence shown here is derived from an EMBL/GenBank/DDBJ whole genome shotgun (WGS) entry which is preliminary data.</text>
</comment>
<dbReference type="Proteomes" id="UP000321250">
    <property type="component" value="Unassembled WGS sequence"/>
</dbReference>
<name>A0A5C6UBI7_9SPHN</name>
<gene>
    <name evidence="1" type="ORF">FSB78_04100</name>
</gene>
<protein>
    <submittedName>
        <fullName evidence="1">Uncharacterized protein</fullName>
    </submittedName>
</protein>
<dbReference type="AlphaFoldDB" id="A0A5C6UBI7"/>
<proteinExistence type="predicted"/>
<organism evidence="1 2">
    <name type="scientific">Sphingomonas ginsenosidivorax</name>
    <dbReference type="NCBI Taxonomy" id="862135"/>
    <lineage>
        <taxon>Bacteria</taxon>
        <taxon>Pseudomonadati</taxon>
        <taxon>Pseudomonadota</taxon>
        <taxon>Alphaproteobacteria</taxon>
        <taxon>Sphingomonadales</taxon>
        <taxon>Sphingomonadaceae</taxon>
        <taxon>Sphingomonas</taxon>
    </lineage>
</organism>